<evidence type="ECO:0000313" key="4">
    <source>
        <dbReference type="Proteomes" id="UP000273978"/>
    </source>
</evidence>
<keyword evidence="1" id="KW-1188">Viral release from host cell</keyword>
<comment type="caution">
    <text evidence="3">The sequence shown here is derived from an EMBL/GenBank/DDBJ whole genome shotgun (WGS) entry which is preliminary data.</text>
</comment>
<dbReference type="Gene3D" id="3.30.420.240">
    <property type="match status" value="1"/>
</dbReference>
<gene>
    <name evidence="3" type="ORF">EDD83_04610</name>
</gene>
<dbReference type="Pfam" id="PF17289">
    <property type="entry name" value="Terminase_6C"/>
    <property type="match status" value="1"/>
</dbReference>
<dbReference type="InterPro" id="IPR006517">
    <property type="entry name" value="Phage_terminase_lsu-like_C"/>
</dbReference>
<evidence type="ECO:0000256" key="1">
    <source>
        <dbReference type="ARBA" id="ARBA00022612"/>
    </source>
</evidence>
<proteinExistence type="predicted"/>
<evidence type="ECO:0000313" key="3">
    <source>
        <dbReference type="EMBL" id="RNI09248.1"/>
    </source>
</evidence>
<name>A0A3M9L9W3_9EURY</name>
<evidence type="ECO:0000259" key="2">
    <source>
        <dbReference type="Pfam" id="PF17289"/>
    </source>
</evidence>
<sequence length="148" mass="16969">MSQVLFFFGPDNGLILLDLLHSRLEGPDQVNLFKQQYHRWNPVYQAVESVDLGKTLYQMLVREGLPVRQLKADRDKVTRALPASARMEAGTVYFMHGLWLADFEDELLSFPTGAHDDQVDTLSYATQMTVKQRTDRLDLSALIKTRAR</sequence>
<accession>A0A3M9L9W3</accession>
<dbReference type="AlphaFoldDB" id="A0A3M9L9W3"/>
<dbReference type="NCBIfam" id="TIGR01630">
    <property type="entry name" value="psiM2_ORF9"/>
    <property type="match status" value="1"/>
</dbReference>
<organism evidence="3 4">
    <name type="scientific">Methanohalophilus euhalobius</name>
    <dbReference type="NCBI Taxonomy" id="51203"/>
    <lineage>
        <taxon>Archaea</taxon>
        <taxon>Methanobacteriati</taxon>
        <taxon>Methanobacteriota</taxon>
        <taxon>Stenosarchaea group</taxon>
        <taxon>Methanomicrobia</taxon>
        <taxon>Methanosarcinales</taxon>
        <taxon>Methanosarcinaceae</taxon>
        <taxon>Methanohalophilus</taxon>
    </lineage>
</organism>
<dbReference type="EMBL" id="RJJF01000015">
    <property type="protein sequence ID" value="RNI09248.1"/>
    <property type="molecule type" value="Genomic_DNA"/>
</dbReference>
<feature type="domain" description="Terminase large subunit gp17-like C-terminal" evidence="2">
    <location>
        <begin position="15"/>
        <end position="128"/>
    </location>
</feature>
<dbReference type="Proteomes" id="UP000273978">
    <property type="component" value="Unassembled WGS sequence"/>
</dbReference>
<reference evidence="3 4" key="1">
    <citation type="submission" date="2018-10" db="EMBL/GenBank/DDBJ databases">
        <title>Cultivation of a novel Methanohalophilus strain from Kebrit Deep of the Red Sea and a genomic comparison of members of the genus Methanohalophilus.</title>
        <authorList>
            <person name="Guan Y."/>
            <person name="Ngugi D.K."/>
            <person name="Stingl U."/>
        </authorList>
    </citation>
    <scope>NUCLEOTIDE SEQUENCE [LARGE SCALE GENOMIC DNA]</scope>
    <source>
        <strain evidence="3 4">DSM 10369</strain>
    </source>
</reference>
<protein>
    <recommendedName>
        <fullName evidence="2">Terminase large subunit gp17-like C-terminal domain-containing protein</fullName>
    </recommendedName>
</protein>
<dbReference type="InterPro" id="IPR035421">
    <property type="entry name" value="Terminase_6C"/>
</dbReference>